<dbReference type="Proteomes" id="UP000823388">
    <property type="component" value="Chromosome 2K"/>
</dbReference>
<dbReference type="FunFam" id="3.80.10.10:FF:000041">
    <property type="entry name" value="LRR receptor-like serine/threonine-protein kinase ERECTA"/>
    <property type="match status" value="2"/>
</dbReference>
<evidence type="ECO:0000256" key="3">
    <source>
        <dbReference type="ARBA" id="ARBA00022737"/>
    </source>
</evidence>
<keyword evidence="3" id="KW-0677">Repeat</keyword>
<accession>A0A8T0VXK6</accession>
<dbReference type="InterPro" id="IPR032675">
    <property type="entry name" value="LRR_dom_sf"/>
</dbReference>
<keyword evidence="5" id="KW-1133">Transmembrane helix</keyword>
<name>A0A8T0VXK6_PANVG</name>
<evidence type="ECO:0000256" key="2">
    <source>
        <dbReference type="ARBA" id="ARBA00022729"/>
    </source>
</evidence>
<keyword evidence="8" id="KW-1185">Reference proteome</keyword>
<keyword evidence="2" id="KW-0732">Signal</keyword>
<comment type="caution">
    <text evidence="7">The sequence shown here is derived from an EMBL/GenBank/DDBJ whole genome shotgun (WGS) entry which is preliminary data.</text>
</comment>
<dbReference type="EMBL" id="CM029039">
    <property type="protein sequence ID" value="KAG2641651.1"/>
    <property type="molecule type" value="Genomic_DNA"/>
</dbReference>
<feature type="transmembrane region" description="Helical" evidence="5">
    <location>
        <begin position="12"/>
        <end position="31"/>
    </location>
</feature>
<dbReference type="Gene3D" id="3.80.10.10">
    <property type="entry name" value="Ribonuclease Inhibitor"/>
    <property type="match status" value="3"/>
</dbReference>
<dbReference type="InterPro" id="IPR001611">
    <property type="entry name" value="Leu-rich_rpt"/>
</dbReference>
<keyword evidence="5" id="KW-0812">Transmembrane</keyword>
<organism evidence="7 8">
    <name type="scientific">Panicum virgatum</name>
    <name type="common">Blackwell switchgrass</name>
    <dbReference type="NCBI Taxonomy" id="38727"/>
    <lineage>
        <taxon>Eukaryota</taxon>
        <taxon>Viridiplantae</taxon>
        <taxon>Streptophyta</taxon>
        <taxon>Embryophyta</taxon>
        <taxon>Tracheophyta</taxon>
        <taxon>Spermatophyta</taxon>
        <taxon>Magnoliopsida</taxon>
        <taxon>Liliopsida</taxon>
        <taxon>Poales</taxon>
        <taxon>Poaceae</taxon>
        <taxon>PACMAD clade</taxon>
        <taxon>Panicoideae</taxon>
        <taxon>Panicodae</taxon>
        <taxon>Paniceae</taxon>
        <taxon>Panicinae</taxon>
        <taxon>Panicum</taxon>
        <taxon>Panicum sect. Hiantes</taxon>
    </lineage>
</organism>
<keyword evidence="1" id="KW-0433">Leucine-rich repeat</keyword>
<dbReference type="Pfam" id="PF00560">
    <property type="entry name" value="LRR_1"/>
    <property type="match status" value="5"/>
</dbReference>
<evidence type="ECO:0000313" key="7">
    <source>
        <dbReference type="EMBL" id="KAG2641651.1"/>
    </source>
</evidence>
<gene>
    <name evidence="7" type="ORF">PVAP13_2KG210200</name>
</gene>
<evidence type="ECO:0000313" key="8">
    <source>
        <dbReference type="Proteomes" id="UP000823388"/>
    </source>
</evidence>
<dbReference type="PANTHER" id="PTHR48007">
    <property type="entry name" value="LEUCINE-RICH REPEAT RECEPTOR-LIKE PROTEIN KINASE PXC1"/>
    <property type="match status" value="1"/>
</dbReference>
<protein>
    <recommendedName>
        <fullName evidence="6">Leucine-rich repeat-containing N-terminal plant-type domain-containing protein</fullName>
    </recommendedName>
</protein>
<keyword evidence="5" id="KW-0472">Membrane</keyword>
<sequence length="316" mass="35034">MTGVQSCVKVDIHIHILLSFLLLCYGGIANFHCSRVHNESIQDLHSLLHFKQGVTSDPNGALSNWYTSSHFCQWNGVICTSRSPLGVIELYLSNQNLSGQISSSLDNLTFLEDLDLSKNNFIGPFPLRGCLQHLQFLYLYENNMSGTIPDALTNYSSLSILYLTSNSLVGSITPKLGLLSNLECLRLDSNQLELRIPNELGKLVNLEVFDLSHNRFSGEIPQTIFSVSYLLALWLGGNILSGQTPRGIGNLTLTDLNLSENNFRGAIEGLFDNLTQLEYLRLHGSELEGPIPASLGNLLNTRQLYLDNNNFQGSMP</sequence>
<reference evidence="7" key="1">
    <citation type="submission" date="2020-05" db="EMBL/GenBank/DDBJ databases">
        <title>WGS assembly of Panicum virgatum.</title>
        <authorList>
            <person name="Lovell J.T."/>
            <person name="Jenkins J."/>
            <person name="Shu S."/>
            <person name="Juenger T.E."/>
            <person name="Schmutz J."/>
        </authorList>
    </citation>
    <scope>NUCLEOTIDE SEQUENCE</scope>
    <source>
        <strain evidence="7">AP13</strain>
    </source>
</reference>
<dbReference type="InterPro" id="IPR013210">
    <property type="entry name" value="LRR_N_plant-typ"/>
</dbReference>
<evidence type="ECO:0000256" key="4">
    <source>
        <dbReference type="ARBA" id="ARBA00023180"/>
    </source>
</evidence>
<dbReference type="OrthoDB" id="785757at2759"/>
<proteinExistence type="predicted"/>
<feature type="domain" description="Leucine-rich repeat-containing N-terminal plant-type" evidence="6">
    <location>
        <begin position="42"/>
        <end position="80"/>
    </location>
</feature>
<evidence type="ECO:0000256" key="5">
    <source>
        <dbReference type="SAM" id="Phobius"/>
    </source>
</evidence>
<evidence type="ECO:0000256" key="1">
    <source>
        <dbReference type="ARBA" id="ARBA00022614"/>
    </source>
</evidence>
<keyword evidence="4" id="KW-0325">Glycoprotein</keyword>
<dbReference type="PANTHER" id="PTHR48007:SF76">
    <property type="entry name" value="OS03G0145102 PROTEIN"/>
    <property type="match status" value="1"/>
</dbReference>
<dbReference type="InterPro" id="IPR046959">
    <property type="entry name" value="PRK1-6/SRF4-like"/>
</dbReference>
<evidence type="ECO:0000259" key="6">
    <source>
        <dbReference type="Pfam" id="PF08263"/>
    </source>
</evidence>
<dbReference type="Pfam" id="PF08263">
    <property type="entry name" value="LRRNT_2"/>
    <property type="match status" value="1"/>
</dbReference>
<dbReference type="AlphaFoldDB" id="A0A8T0VXK6"/>
<dbReference type="SUPFAM" id="SSF52058">
    <property type="entry name" value="L domain-like"/>
    <property type="match status" value="1"/>
</dbReference>